<dbReference type="EMBL" id="OU900098">
    <property type="protein sequence ID" value="CAG9862615.1"/>
    <property type="molecule type" value="Genomic_DNA"/>
</dbReference>
<organism evidence="13 14">
    <name type="scientific">Phyllotreta striolata</name>
    <name type="common">Striped flea beetle</name>
    <name type="synonym">Crioceris striolata</name>
    <dbReference type="NCBI Taxonomy" id="444603"/>
    <lineage>
        <taxon>Eukaryota</taxon>
        <taxon>Metazoa</taxon>
        <taxon>Ecdysozoa</taxon>
        <taxon>Arthropoda</taxon>
        <taxon>Hexapoda</taxon>
        <taxon>Insecta</taxon>
        <taxon>Pterygota</taxon>
        <taxon>Neoptera</taxon>
        <taxon>Endopterygota</taxon>
        <taxon>Coleoptera</taxon>
        <taxon>Polyphaga</taxon>
        <taxon>Cucujiformia</taxon>
        <taxon>Chrysomeloidea</taxon>
        <taxon>Chrysomelidae</taxon>
        <taxon>Galerucinae</taxon>
        <taxon>Alticini</taxon>
        <taxon>Phyllotreta</taxon>
    </lineage>
</organism>
<evidence type="ECO:0000256" key="2">
    <source>
        <dbReference type="ARBA" id="ARBA00004496"/>
    </source>
</evidence>
<dbReference type="SUPFAM" id="SSF57850">
    <property type="entry name" value="RING/U-box"/>
    <property type="match status" value="1"/>
</dbReference>
<dbReference type="InterPro" id="IPR006594">
    <property type="entry name" value="LisH"/>
</dbReference>
<sequence length="418" mass="48489">MADVKSLEHPTLKVPYEILNKKFRTAQKTIDREVSHVQQQATLIEETLQQSEVKAKDISSLLGGMVEKLQVLKRKAEESIAEELVASNVCKRRLDHLKEHNTVTPMGTVSQAALNQWRRKRLDRMVVEYFLRNGYYNAAITLADRSDIKDLTNIDIFLTSREVEKSLANKETSKCLTWCHDNKHKLRKLKSNMEFNLRVQEFVELVRSDQRMDAIKHARKHFPGFEEEHLSTIKQVMALLAFPITTDIIPYKSLLDERRWDTLIEQFRQENYRLFQLASQSVFTVALQAGLSALKTPYPFLYYKLKEHTKFVKISLIQCNQCYSETGENRNPTCPVCQPYLNELADCLPFAHCSQSRLYCHISGLPMNENNQPMMLPNGHIYGEQALTEMARQNNGQVICPKTKEIFPFKKVEKVFVM</sequence>
<dbReference type="PROSITE" id="PS51867">
    <property type="entry name" value="ZF_RING_GID"/>
    <property type="match status" value="1"/>
</dbReference>
<evidence type="ECO:0000256" key="8">
    <source>
        <dbReference type="ARBA" id="ARBA00023057"/>
    </source>
</evidence>
<dbReference type="InterPro" id="IPR013144">
    <property type="entry name" value="CRA_dom"/>
</dbReference>
<dbReference type="GO" id="GO:0043249">
    <property type="term" value="P:erythrocyte maturation"/>
    <property type="evidence" value="ECO:0007669"/>
    <property type="project" value="UniProtKB-KW"/>
</dbReference>
<evidence type="ECO:0000259" key="11">
    <source>
        <dbReference type="PROSITE" id="PS50897"/>
    </source>
</evidence>
<feature type="domain" description="RING-Gid-type" evidence="12">
    <location>
        <begin position="334"/>
        <end position="403"/>
    </location>
</feature>
<dbReference type="AlphaFoldDB" id="A0A9N9TVE9"/>
<evidence type="ECO:0000256" key="9">
    <source>
        <dbReference type="ARBA" id="ARBA00029678"/>
    </source>
</evidence>
<evidence type="ECO:0000256" key="1">
    <source>
        <dbReference type="ARBA" id="ARBA00004109"/>
    </source>
</evidence>
<evidence type="ECO:0000313" key="13">
    <source>
        <dbReference type="EMBL" id="CAG9862615.1"/>
    </source>
</evidence>
<dbReference type="PANTHER" id="PTHR12170:SF2">
    <property type="entry name" value="E3 UBIQUITIN-PROTEIN TRANSFERASE MAEA"/>
    <property type="match status" value="1"/>
</dbReference>
<dbReference type="GO" id="GO:0016363">
    <property type="term" value="C:nuclear matrix"/>
    <property type="evidence" value="ECO:0007669"/>
    <property type="project" value="UniProtKB-SubCell"/>
</dbReference>
<dbReference type="SMART" id="SM00667">
    <property type="entry name" value="LisH"/>
    <property type="match status" value="1"/>
</dbReference>
<keyword evidence="4" id="KW-0963">Cytoplasm</keyword>
<dbReference type="GO" id="GO:0005737">
    <property type="term" value="C:cytoplasm"/>
    <property type="evidence" value="ECO:0007669"/>
    <property type="project" value="UniProtKB-SubCell"/>
</dbReference>
<dbReference type="GO" id="GO:0061630">
    <property type="term" value="F:ubiquitin protein ligase activity"/>
    <property type="evidence" value="ECO:0007669"/>
    <property type="project" value="InterPro"/>
</dbReference>
<keyword evidence="6 10" id="KW-0863">Zinc-finger</keyword>
<dbReference type="GO" id="GO:0008270">
    <property type="term" value="F:zinc ion binding"/>
    <property type="evidence" value="ECO:0007669"/>
    <property type="project" value="UniProtKB-KW"/>
</dbReference>
<keyword evidence="5" id="KW-0479">Metal-binding</keyword>
<dbReference type="InterPro" id="IPR045098">
    <property type="entry name" value="Fyv10_fam"/>
</dbReference>
<name>A0A9N9TVE9_PHYSR</name>
<reference evidence="13" key="1">
    <citation type="submission" date="2022-01" db="EMBL/GenBank/DDBJ databases">
        <authorList>
            <person name="King R."/>
        </authorList>
    </citation>
    <scope>NUCLEOTIDE SEQUENCE</scope>
</reference>
<dbReference type="InterPro" id="IPR044063">
    <property type="entry name" value="ZF_RING_GID"/>
</dbReference>
<dbReference type="Proteomes" id="UP001153712">
    <property type="component" value="Chromosome 5"/>
</dbReference>
<dbReference type="InterPro" id="IPR006595">
    <property type="entry name" value="CTLH_C"/>
</dbReference>
<evidence type="ECO:0000256" key="10">
    <source>
        <dbReference type="PROSITE-ProRule" id="PRU01215"/>
    </source>
</evidence>
<evidence type="ECO:0000256" key="3">
    <source>
        <dbReference type="ARBA" id="ARBA00014384"/>
    </source>
</evidence>
<keyword evidence="7" id="KW-0862">Zinc</keyword>
<accession>A0A9N9TVE9</accession>
<dbReference type="InterPro" id="IPR024964">
    <property type="entry name" value="CTLH/CRA"/>
</dbReference>
<dbReference type="CDD" id="cd16659">
    <property type="entry name" value="RING-Ubox_Emp"/>
    <property type="match status" value="1"/>
</dbReference>
<dbReference type="OrthoDB" id="1933455at2759"/>
<dbReference type="GO" id="GO:0034657">
    <property type="term" value="C:GID complex"/>
    <property type="evidence" value="ECO:0007669"/>
    <property type="project" value="TreeGrafter"/>
</dbReference>
<protein>
    <recommendedName>
        <fullName evidence="3">E3 ubiquitin-protein transferase MAEA</fullName>
    </recommendedName>
    <alternativeName>
        <fullName evidence="9">Macrophage erythroblast attacher</fullName>
    </alternativeName>
</protein>
<keyword evidence="8" id="KW-0265">Erythrocyte maturation</keyword>
<evidence type="ECO:0000256" key="7">
    <source>
        <dbReference type="ARBA" id="ARBA00022833"/>
    </source>
</evidence>
<dbReference type="PROSITE" id="PS50897">
    <property type="entry name" value="CTLH"/>
    <property type="match status" value="1"/>
</dbReference>
<evidence type="ECO:0000256" key="4">
    <source>
        <dbReference type="ARBA" id="ARBA00022490"/>
    </source>
</evidence>
<dbReference type="SMART" id="SM00757">
    <property type="entry name" value="CRA"/>
    <property type="match status" value="1"/>
</dbReference>
<comment type="subcellular location">
    <subcellularLocation>
        <location evidence="2">Cytoplasm</location>
    </subcellularLocation>
    <subcellularLocation>
        <location evidence="1">Nucleus matrix</location>
    </subcellularLocation>
</comment>
<evidence type="ECO:0000256" key="5">
    <source>
        <dbReference type="ARBA" id="ARBA00022723"/>
    </source>
</evidence>
<keyword evidence="14" id="KW-1185">Reference proteome</keyword>
<feature type="zinc finger region" description="RING-Gid-type" evidence="10">
    <location>
        <begin position="334"/>
        <end position="403"/>
    </location>
</feature>
<evidence type="ECO:0000313" key="14">
    <source>
        <dbReference type="Proteomes" id="UP001153712"/>
    </source>
</evidence>
<dbReference type="PROSITE" id="PS50896">
    <property type="entry name" value="LISH"/>
    <property type="match status" value="1"/>
</dbReference>
<feature type="domain" description="CTLH" evidence="11">
    <location>
        <begin position="156"/>
        <end position="213"/>
    </location>
</feature>
<dbReference type="GO" id="GO:0043161">
    <property type="term" value="P:proteasome-mediated ubiquitin-dependent protein catabolic process"/>
    <property type="evidence" value="ECO:0007669"/>
    <property type="project" value="InterPro"/>
</dbReference>
<gene>
    <name evidence="13" type="ORF">PHYEVI_LOCUS8924</name>
</gene>
<dbReference type="Pfam" id="PF10607">
    <property type="entry name" value="CTLH"/>
    <property type="match status" value="1"/>
</dbReference>
<evidence type="ECO:0000256" key="6">
    <source>
        <dbReference type="ARBA" id="ARBA00022771"/>
    </source>
</evidence>
<proteinExistence type="predicted"/>
<evidence type="ECO:0000259" key="12">
    <source>
        <dbReference type="PROSITE" id="PS51867"/>
    </source>
</evidence>
<dbReference type="SMART" id="SM00668">
    <property type="entry name" value="CTLH"/>
    <property type="match status" value="1"/>
</dbReference>
<dbReference type="PANTHER" id="PTHR12170">
    <property type="entry name" value="MACROPHAGE ERYTHROBLAST ATTACHER-RELATED"/>
    <property type="match status" value="1"/>
</dbReference>